<evidence type="ECO:0000313" key="6">
    <source>
        <dbReference type="EMBL" id="SFM96828.1"/>
    </source>
</evidence>
<dbReference type="RefSeq" id="WP_091189716.1">
    <property type="nucleotide sequence ID" value="NZ_FOVE01000001.1"/>
</dbReference>
<protein>
    <submittedName>
        <fullName evidence="6">Methyl-accepting chemotaxis protein</fullName>
    </submittedName>
</protein>
<keyword evidence="1" id="KW-0145">Chemotaxis</keyword>
<dbReference type="InterPro" id="IPR004089">
    <property type="entry name" value="MCPsignal_dom"/>
</dbReference>
<name>A0A1I4V6M1_9NEIS</name>
<dbReference type="OrthoDB" id="8899037at2"/>
<evidence type="ECO:0000256" key="3">
    <source>
        <dbReference type="PROSITE-ProRule" id="PRU00284"/>
    </source>
</evidence>
<evidence type="ECO:0000256" key="1">
    <source>
        <dbReference type="ARBA" id="ARBA00022500"/>
    </source>
</evidence>
<evidence type="ECO:0000256" key="2">
    <source>
        <dbReference type="ARBA" id="ARBA00029447"/>
    </source>
</evidence>
<dbReference type="Proteomes" id="UP000242869">
    <property type="component" value="Unassembled WGS sequence"/>
</dbReference>
<keyword evidence="4" id="KW-1133">Transmembrane helix</keyword>
<organism evidence="6 7">
    <name type="scientific">Formivibrio citricus</name>
    <dbReference type="NCBI Taxonomy" id="83765"/>
    <lineage>
        <taxon>Bacteria</taxon>
        <taxon>Pseudomonadati</taxon>
        <taxon>Pseudomonadota</taxon>
        <taxon>Betaproteobacteria</taxon>
        <taxon>Neisseriales</taxon>
        <taxon>Chitinibacteraceae</taxon>
        <taxon>Formivibrio</taxon>
    </lineage>
</organism>
<dbReference type="SUPFAM" id="SSF58104">
    <property type="entry name" value="Methyl-accepting chemotaxis protein (MCP) signaling domain"/>
    <property type="match status" value="1"/>
</dbReference>
<evidence type="ECO:0000259" key="5">
    <source>
        <dbReference type="PROSITE" id="PS50111"/>
    </source>
</evidence>
<dbReference type="Pfam" id="PF00015">
    <property type="entry name" value="MCPsignal"/>
    <property type="match status" value="1"/>
</dbReference>
<dbReference type="Pfam" id="PF12729">
    <property type="entry name" value="4HB_MCP_1"/>
    <property type="match status" value="1"/>
</dbReference>
<comment type="similarity">
    <text evidence="2">Belongs to the methyl-accepting chemotaxis (MCP) protein family.</text>
</comment>
<dbReference type="Gene3D" id="1.10.287.950">
    <property type="entry name" value="Methyl-accepting chemotaxis protein"/>
    <property type="match status" value="1"/>
</dbReference>
<dbReference type="PROSITE" id="PS50111">
    <property type="entry name" value="CHEMOTAXIS_TRANSDUC_2"/>
    <property type="match status" value="1"/>
</dbReference>
<dbReference type="GO" id="GO:0005886">
    <property type="term" value="C:plasma membrane"/>
    <property type="evidence" value="ECO:0007669"/>
    <property type="project" value="TreeGrafter"/>
</dbReference>
<feature type="transmembrane region" description="Helical" evidence="4">
    <location>
        <begin position="187"/>
        <end position="208"/>
    </location>
</feature>
<feature type="domain" description="Methyl-accepting transducer" evidence="5">
    <location>
        <begin position="270"/>
        <end position="485"/>
    </location>
</feature>
<sequence length="548" mass="58792">MKLTVARRLQVMTLGAILTLLVAGGMGAFHLQKLAGLVSFLNAKIIPGIHSLNEVQRDFLQYRAFLFRHVFNTDPAQKAELDLQMKKVRGNWEKTLDDYEKNLPADEANRRMLENDRREIAAYLQVAERILAHSRKGENKAAVDIINSTVGSNSTDVQKALSAHVTHNEKIAIELEKRADSTTQTGLVVTFVVMLLGAAITSIIAFLLSRSLLRQLGGEPDVVVAAAEALVRGDISENLPVREGDTSSVIAVQQRMIEKLRTVIVGVRNSAQTVASAAEQISASAQALNQTVARQASSVEQTSATLDEMTATVAQNSDNAKMTEGIAAQSAHHAEEGGRAVSETVQAMQKIAGKVGVINDIAYKTNLLALNAAIEAARVGEAGKGFAVVASEVRKLAERSQAAAREISQLASNSLSVSEHAGALLKEMVPSICKTAELVQEIASASREQSSGVEQVSVAMGQISLTTQAAATSAEELASTSESMSESALQLQEAMSWFRTCAEVAGNQEKIVPEAVEDVPVHKVVAPPPVARQWVKDEPIDESKFSRF</sequence>
<keyword evidence="7" id="KW-1185">Reference proteome</keyword>
<keyword evidence="3" id="KW-0807">Transducer</keyword>
<keyword evidence="4" id="KW-0472">Membrane</keyword>
<dbReference type="EMBL" id="FOVE01000001">
    <property type="protein sequence ID" value="SFM96828.1"/>
    <property type="molecule type" value="Genomic_DNA"/>
</dbReference>
<reference evidence="7" key="1">
    <citation type="submission" date="2016-10" db="EMBL/GenBank/DDBJ databases">
        <authorList>
            <person name="Varghese N."/>
            <person name="Submissions S."/>
        </authorList>
    </citation>
    <scope>NUCLEOTIDE SEQUENCE [LARGE SCALE GENOMIC DNA]</scope>
    <source>
        <strain evidence="7">DSM 6150</strain>
    </source>
</reference>
<dbReference type="PANTHER" id="PTHR43531:SF11">
    <property type="entry name" value="METHYL-ACCEPTING CHEMOTAXIS PROTEIN 3"/>
    <property type="match status" value="1"/>
</dbReference>
<dbReference type="STRING" id="83765.SAMN05660284_00147"/>
<dbReference type="PANTHER" id="PTHR43531">
    <property type="entry name" value="PROTEIN ICFG"/>
    <property type="match status" value="1"/>
</dbReference>
<accession>A0A1I4V6M1</accession>
<dbReference type="AlphaFoldDB" id="A0A1I4V6M1"/>
<gene>
    <name evidence="6" type="ORF">SAMN05660284_00147</name>
</gene>
<evidence type="ECO:0000256" key="4">
    <source>
        <dbReference type="SAM" id="Phobius"/>
    </source>
</evidence>
<dbReference type="InterPro" id="IPR024478">
    <property type="entry name" value="HlyB_4HB_MCP"/>
</dbReference>
<proteinExistence type="inferred from homology"/>
<dbReference type="InterPro" id="IPR051310">
    <property type="entry name" value="MCP_chemotaxis"/>
</dbReference>
<evidence type="ECO:0000313" key="7">
    <source>
        <dbReference type="Proteomes" id="UP000242869"/>
    </source>
</evidence>
<dbReference type="GO" id="GO:0004888">
    <property type="term" value="F:transmembrane signaling receptor activity"/>
    <property type="evidence" value="ECO:0007669"/>
    <property type="project" value="TreeGrafter"/>
</dbReference>
<keyword evidence="4" id="KW-0812">Transmembrane</keyword>
<dbReference type="GO" id="GO:0007165">
    <property type="term" value="P:signal transduction"/>
    <property type="evidence" value="ECO:0007669"/>
    <property type="project" value="UniProtKB-KW"/>
</dbReference>
<dbReference type="GO" id="GO:0006935">
    <property type="term" value="P:chemotaxis"/>
    <property type="evidence" value="ECO:0007669"/>
    <property type="project" value="UniProtKB-KW"/>
</dbReference>
<dbReference type="SMART" id="SM00283">
    <property type="entry name" value="MA"/>
    <property type="match status" value="1"/>
</dbReference>